<keyword evidence="4" id="KW-0547">Nucleotide-binding</keyword>
<reference evidence="8 9" key="1">
    <citation type="submission" date="2016-09" db="EMBL/GenBank/DDBJ databases">
        <authorList>
            <person name="Capua I."/>
            <person name="De Benedictis P."/>
            <person name="Joannis T."/>
            <person name="Lombin L.H."/>
            <person name="Cattoli G."/>
        </authorList>
    </citation>
    <scope>NUCLEOTIDE SEQUENCE [LARGE SCALE GENOMIC DNA]</scope>
    <source>
        <strain evidence="8 9">IMI 309357</strain>
    </source>
</reference>
<organism evidence="8 9">
    <name type="scientific">Colletotrichum orchidophilum</name>
    <dbReference type="NCBI Taxonomy" id="1209926"/>
    <lineage>
        <taxon>Eukaryota</taxon>
        <taxon>Fungi</taxon>
        <taxon>Dikarya</taxon>
        <taxon>Ascomycota</taxon>
        <taxon>Pezizomycotina</taxon>
        <taxon>Sordariomycetes</taxon>
        <taxon>Hypocreomycetidae</taxon>
        <taxon>Glomerellales</taxon>
        <taxon>Glomerellaceae</taxon>
        <taxon>Colletotrichum</taxon>
    </lineage>
</organism>
<dbReference type="GO" id="GO:0004674">
    <property type="term" value="F:protein serine/threonine kinase activity"/>
    <property type="evidence" value="ECO:0007669"/>
    <property type="project" value="UniProtKB-KW"/>
</dbReference>
<dbReference type="InterPro" id="IPR000719">
    <property type="entry name" value="Prot_kinase_dom"/>
</dbReference>
<keyword evidence="3" id="KW-0808">Transferase</keyword>
<gene>
    <name evidence="8" type="ORF">CORC01_05371</name>
</gene>
<dbReference type="RefSeq" id="XP_022476479.1">
    <property type="nucleotide sequence ID" value="XM_022617014.1"/>
</dbReference>
<comment type="caution">
    <text evidence="8">The sequence shown here is derived from an EMBL/GenBank/DDBJ whole genome shotgun (WGS) entry which is preliminary data.</text>
</comment>
<dbReference type="Gene3D" id="1.10.510.10">
    <property type="entry name" value="Transferase(Phosphotransferase) domain 1"/>
    <property type="match status" value="1"/>
</dbReference>
<evidence type="ECO:0000313" key="9">
    <source>
        <dbReference type="Proteomes" id="UP000176998"/>
    </source>
</evidence>
<evidence type="ECO:0000256" key="1">
    <source>
        <dbReference type="ARBA" id="ARBA00012513"/>
    </source>
</evidence>
<dbReference type="EC" id="2.7.11.1" evidence="1"/>
<evidence type="ECO:0000259" key="7">
    <source>
        <dbReference type="PROSITE" id="PS50011"/>
    </source>
</evidence>
<sequence length="277" mass="31502">MAIPNIKSFSDLHYLAESFRLGSTDYKDFLRTTFAWFDEDDHGYFGQIQKPKLQATLDDIAAALELISDEEVFPPLQQAMLPLSTAPDNLNSPAANELKAFHIKRPPIHQYDWYKEEDCLYIIPASFLEEATALVNIARHPQHPNNIKFHGCRVRRGHITGLIFDEYKDNLRDWLSKGQLVNDAVFMDQLESAVCHLHSLGLAHNDINPAKIMIEEQSGQPILVDFGSCHKIGDDLTASRGTPGWTEVGDDYTKSKKSHDLYALDKIRIWLSNPIRE</sequence>
<dbReference type="EMBL" id="MJBS01000037">
    <property type="protein sequence ID" value="OHE99330.1"/>
    <property type="molecule type" value="Genomic_DNA"/>
</dbReference>
<evidence type="ECO:0000256" key="5">
    <source>
        <dbReference type="ARBA" id="ARBA00022777"/>
    </source>
</evidence>
<protein>
    <recommendedName>
        <fullName evidence="1">non-specific serine/threonine protein kinase</fullName>
        <ecNumber evidence="1">2.7.11.1</ecNumber>
    </recommendedName>
</protein>
<dbReference type="GO" id="GO:0005634">
    <property type="term" value="C:nucleus"/>
    <property type="evidence" value="ECO:0007669"/>
    <property type="project" value="TreeGrafter"/>
</dbReference>
<keyword evidence="2" id="KW-0723">Serine/threonine-protein kinase</keyword>
<name>A0A1G4BD80_9PEZI</name>
<dbReference type="GO" id="GO:0005524">
    <property type="term" value="F:ATP binding"/>
    <property type="evidence" value="ECO:0007669"/>
    <property type="project" value="UniProtKB-KW"/>
</dbReference>
<evidence type="ECO:0000256" key="3">
    <source>
        <dbReference type="ARBA" id="ARBA00022679"/>
    </source>
</evidence>
<dbReference type="STRING" id="1209926.A0A1G4BD80"/>
<proteinExistence type="predicted"/>
<dbReference type="AlphaFoldDB" id="A0A1G4BD80"/>
<dbReference type="GO" id="GO:0044773">
    <property type="term" value="P:mitotic DNA damage checkpoint signaling"/>
    <property type="evidence" value="ECO:0007669"/>
    <property type="project" value="TreeGrafter"/>
</dbReference>
<dbReference type="GeneID" id="34558524"/>
<keyword evidence="6" id="KW-0067">ATP-binding</keyword>
<evidence type="ECO:0000256" key="2">
    <source>
        <dbReference type="ARBA" id="ARBA00022527"/>
    </source>
</evidence>
<evidence type="ECO:0000256" key="6">
    <source>
        <dbReference type="ARBA" id="ARBA00022840"/>
    </source>
</evidence>
<dbReference type="SUPFAM" id="SSF56112">
    <property type="entry name" value="Protein kinase-like (PK-like)"/>
    <property type="match status" value="1"/>
</dbReference>
<accession>A0A1G4BD80</accession>
<dbReference type="InterPro" id="IPR011009">
    <property type="entry name" value="Kinase-like_dom_sf"/>
</dbReference>
<dbReference type="PANTHER" id="PTHR44167">
    <property type="entry name" value="OVARIAN-SPECIFIC SERINE/THREONINE-PROTEIN KINASE LOK-RELATED"/>
    <property type="match status" value="1"/>
</dbReference>
<evidence type="ECO:0000313" key="8">
    <source>
        <dbReference type="EMBL" id="OHE99330.1"/>
    </source>
</evidence>
<evidence type="ECO:0000256" key="4">
    <source>
        <dbReference type="ARBA" id="ARBA00022741"/>
    </source>
</evidence>
<keyword evidence="9" id="KW-1185">Reference proteome</keyword>
<dbReference type="Pfam" id="PF00069">
    <property type="entry name" value="Pkinase"/>
    <property type="match status" value="1"/>
</dbReference>
<keyword evidence="5 8" id="KW-0418">Kinase</keyword>
<dbReference type="PROSITE" id="PS50011">
    <property type="entry name" value="PROTEIN_KINASE_DOM"/>
    <property type="match status" value="1"/>
</dbReference>
<dbReference type="Proteomes" id="UP000176998">
    <property type="component" value="Unassembled WGS sequence"/>
</dbReference>
<dbReference type="PANTHER" id="PTHR44167:SF23">
    <property type="entry name" value="CDC7 KINASE, ISOFORM A-RELATED"/>
    <property type="match status" value="1"/>
</dbReference>
<dbReference type="OrthoDB" id="4062651at2759"/>
<feature type="domain" description="Protein kinase" evidence="7">
    <location>
        <begin position="34"/>
        <end position="277"/>
    </location>
</feature>